<proteinExistence type="predicted"/>
<dbReference type="AlphaFoldDB" id="F8L8R5"/>
<dbReference type="GO" id="GO:0004573">
    <property type="term" value="F:Glc3Man9GlcNAc2 oligosaccharide glucosidase activity"/>
    <property type="evidence" value="ECO:0007669"/>
    <property type="project" value="InterPro"/>
</dbReference>
<dbReference type="Gene3D" id="1.50.10.10">
    <property type="match status" value="1"/>
</dbReference>
<reference evidence="3 4" key="2">
    <citation type="journal article" date="2011" name="Mol. Biol. Evol.">
        <title>Unity in variety--the pan-genome of the Chlamydiae.</title>
        <authorList>
            <person name="Collingro A."/>
            <person name="Tischler P."/>
            <person name="Weinmaier T."/>
            <person name="Penz T."/>
            <person name="Heinz E."/>
            <person name="Brunham R.C."/>
            <person name="Read T.D."/>
            <person name="Bavoil P.M."/>
            <person name="Sachse K."/>
            <person name="Kahane S."/>
            <person name="Friedman M.G."/>
            <person name="Rattei T."/>
            <person name="Myers G.S."/>
            <person name="Horn M."/>
        </authorList>
    </citation>
    <scope>NUCLEOTIDE SEQUENCE [LARGE SCALE GENOMIC DNA]</scope>
    <source>
        <strain evidence="4">ATCC VR-1471 / Z</strain>
    </source>
</reference>
<feature type="domain" description="Mannosylglycerate hydrolase MGH1-like glycoside hydrolase" evidence="2">
    <location>
        <begin position="443"/>
        <end position="548"/>
    </location>
</feature>
<feature type="domain" description="Glycosyl hydrolase family 63 C-terminal" evidence="1">
    <location>
        <begin position="717"/>
        <end position="801"/>
    </location>
</feature>
<name>F8L8R5_SIMNZ</name>
<dbReference type="Proteomes" id="UP000000496">
    <property type="component" value="Chromosome gsn.131"/>
</dbReference>
<evidence type="ECO:0000313" key="4">
    <source>
        <dbReference type="Proteomes" id="UP000000496"/>
    </source>
</evidence>
<dbReference type="GO" id="GO:0009311">
    <property type="term" value="P:oligosaccharide metabolic process"/>
    <property type="evidence" value="ECO:0007669"/>
    <property type="project" value="InterPro"/>
</dbReference>
<reference key="1">
    <citation type="journal article" date="2011" name="Mol. Biol. Evol.">
        <title>Unity in variety -- the pan-genome of the Chlamydiae.</title>
        <authorList>
            <person name="Collingro A."/>
            <person name="Tischler P."/>
            <person name="Weinmaier T."/>
            <person name="Penz T."/>
            <person name="Heinz E."/>
            <person name="Brunham R.C."/>
            <person name="Read T.D."/>
            <person name="Bavoil P.M."/>
            <person name="Sachse K."/>
            <person name="Kahane S."/>
            <person name="Friedman M.G."/>
            <person name="Rattei T."/>
            <person name="Myers G.S.A."/>
            <person name="Horn M."/>
        </authorList>
    </citation>
    <scope>NUCLEOTIDE SEQUENCE</scope>
    <source>
        <strain>Z</strain>
    </source>
</reference>
<dbReference type="InterPro" id="IPR054491">
    <property type="entry name" value="MGH1-like_GH"/>
</dbReference>
<dbReference type="InterPro" id="IPR031335">
    <property type="entry name" value="Glyco_hydro_63_C"/>
</dbReference>
<protein>
    <submittedName>
        <fullName evidence="3">Uncharacterized protein YMR196W</fullName>
    </submittedName>
</protein>
<dbReference type="STRING" id="331113.SNE_A13310"/>
<dbReference type="Pfam" id="PF22422">
    <property type="entry name" value="MGH1-like_GH"/>
    <property type="match status" value="1"/>
</dbReference>
<evidence type="ECO:0000313" key="3">
    <source>
        <dbReference type="EMBL" id="CCB89208.1"/>
    </source>
</evidence>
<dbReference type="SUPFAM" id="SSF48208">
    <property type="entry name" value="Six-hairpin glycosidases"/>
    <property type="match status" value="1"/>
</dbReference>
<dbReference type="InterPro" id="IPR012341">
    <property type="entry name" value="6hp_glycosidase-like_sf"/>
</dbReference>
<evidence type="ECO:0000259" key="1">
    <source>
        <dbReference type="Pfam" id="PF03200"/>
    </source>
</evidence>
<dbReference type="InterPro" id="IPR004888">
    <property type="entry name" value="Glycoside_hydrolase_63"/>
</dbReference>
<dbReference type="EMBL" id="FR872582">
    <property type="protein sequence ID" value="CCB89208.1"/>
    <property type="molecule type" value="Genomic_DNA"/>
</dbReference>
<dbReference type="eggNOG" id="COG3408">
    <property type="taxonomic scope" value="Bacteria"/>
</dbReference>
<keyword evidence="4" id="KW-1185">Reference proteome</keyword>
<gene>
    <name evidence="3" type="ordered locus">SNE_A13310</name>
</gene>
<accession>F8L8R5</accession>
<dbReference type="PANTHER" id="PTHR10412">
    <property type="entry name" value="MANNOSYL-OLIGOSACCHARIDE GLUCOSIDASE"/>
    <property type="match status" value="1"/>
</dbReference>
<sequence>MPMKKLDELTEEEMRLLQTGGDVAPWSKWGPYVSERSWGTVREDYSKDGNAWDHFTYKMAASRAYRWGEDGIAGICDRYQTMVLTHCFWNGNDPILKERLYGLGTHRANHGEDVKEYYYHLDCVPSHSYMKYLYRYPCEEYPYENLAVENRSRSLMEREYELLDTGIFDSGRYFDITIEYAKFSRDDICVKIEVFNHSSQEESLHLLPQLMFRNTWSWAETPLPKPLMEMGPQPNDAVCIVTDDSGTVPPTRLNFDYYLGKRYFYADQRAEVLFTENETNRSEIYGEKNPTPYVKDAFHRFVILGERDKVNPEKKGTKACFYFRDLKIAPKGKEVIYLRFSDAALDHPLAGVQEMIDKKKRQADEFFEKIHPKGISEEDKLIQRRALSGMLWNKQIYLYDVNLWLKGDNPANPPPESRQTIRNTHWKHLISKRILSMPDKWEYPWFAAWDLAFHSVSLALIDMQFAKEQLWYLLFDQFQHPNGQVPAYEWEFSDLNPPVQGWAALRLFQMEQKKTGKRDIDFLKKCFHKLILNFVWWVNKVDAKGNNVFEGGFLGLDNITVIDRSKVPGGGKLEQSDGTGWMGLFCLCLMRMSLELAVDDPVYEGMALKFFEHYVYISNALVSAENRDIQNWDEEDGFFYDVISFGGVGHERIKVRSMVGLIPLFAVDCITAEDLERHKEFAENFRWFTSNRPDICCHCVTPLEDGKGTKYLLTLMNQEKLQRVLQRAWDPEEFRSSYGLRSLSKHYEKNPYEMRGASINYQPGESESNIYGGNSNWRGPIWFPTNFLFIESLSKLNTYLGDSVKIQVKGEEPVTFREMAAYYAKGLISLFRKGEEGKRPIYNSYERLQNDPNFSDHILFYEHFHGDNGRGLGASHQTGWTGLVANLIDEWL</sequence>
<dbReference type="Pfam" id="PF03200">
    <property type="entry name" value="Glyco_hydro_63"/>
    <property type="match status" value="1"/>
</dbReference>
<dbReference type="PANTHER" id="PTHR10412:SF10">
    <property type="entry name" value="GLYCOSYL HYDROLASE FAMILY 63 C-TERMINAL DOMAIN-CONTAINING PROTEIN"/>
    <property type="match status" value="1"/>
</dbReference>
<evidence type="ECO:0000259" key="2">
    <source>
        <dbReference type="Pfam" id="PF22422"/>
    </source>
</evidence>
<organism evidence="3 4">
    <name type="scientific">Simkania negevensis (strain ATCC VR-1471 / DSM 27360 / Z)</name>
    <dbReference type="NCBI Taxonomy" id="331113"/>
    <lineage>
        <taxon>Bacteria</taxon>
        <taxon>Pseudomonadati</taxon>
        <taxon>Chlamydiota</taxon>
        <taxon>Chlamydiia</taxon>
        <taxon>Parachlamydiales</taxon>
        <taxon>Simkaniaceae</taxon>
        <taxon>Simkania</taxon>
    </lineage>
</organism>
<dbReference type="KEGG" id="sng:SNE_A13310"/>
<dbReference type="HOGENOM" id="CLU_005386_0_1_0"/>
<dbReference type="InterPro" id="IPR008928">
    <property type="entry name" value="6-hairpin_glycosidase_sf"/>
</dbReference>